<dbReference type="PANTHER" id="PTHR37422">
    <property type="entry name" value="TEICHURONIC ACID BIOSYNTHESIS PROTEIN TUAE"/>
    <property type="match status" value="1"/>
</dbReference>
<feature type="transmembrane region" description="Helical" evidence="5">
    <location>
        <begin position="69"/>
        <end position="86"/>
    </location>
</feature>
<reference evidence="7 8" key="1">
    <citation type="submission" date="2020-03" db="EMBL/GenBank/DDBJ databases">
        <authorList>
            <person name="Sun Q."/>
        </authorList>
    </citation>
    <scope>NUCLEOTIDE SEQUENCE [LARGE SCALE GENOMIC DNA]</scope>
    <source>
        <strain evidence="7 8">KACC 21451</strain>
    </source>
</reference>
<comment type="subcellular location">
    <subcellularLocation>
        <location evidence="1">Membrane</location>
        <topology evidence="1">Multi-pass membrane protein</topology>
    </subcellularLocation>
</comment>
<feature type="transmembrane region" description="Helical" evidence="5">
    <location>
        <begin position="280"/>
        <end position="300"/>
    </location>
</feature>
<keyword evidence="2 5" id="KW-0812">Transmembrane</keyword>
<dbReference type="GO" id="GO:0016020">
    <property type="term" value="C:membrane"/>
    <property type="evidence" value="ECO:0007669"/>
    <property type="project" value="UniProtKB-SubCell"/>
</dbReference>
<feature type="transmembrane region" description="Helical" evidence="5">
    <location>
        <begin position="155"/>
        <end position="173"/>
    </location>
</feature>
<gene>
    <name evidence="7" type="ORF">GWK17_15295</name>
</gene>
<feature type="transmembrane region" description="Helical" evidence="5">
    <location>
        <begin position="234"/>
        <end position="250"/>
    </location>
</feature>
<evidence type="ECO:0000256" key="4">
    <source>
        <dbReference type="ARBA" id="ARBA00023136"/>
    </source>
</evidence>
<evidence type="ECO:0000256" key="2">
    <source>
        <dbReference type="ARBA" id="ARBA00022692"/>
    </source>
</evidence>
<evidence type="ECO:0000256" key="3">
    <source>
        <dbReference type="ARBA" id="ARBA00022989"/>
    </source>
</evidence>
<keyword evidence="7" id="KW-0436">Ligase</keyword>
<comment type="caution">
    <text evidence="7">The sequence shown here is derived from an EMBL/GenBank/DDBJ whole genome shotgun (WGS) entry which is preliminary data.</text>
</comment>
<evidence type="ECO:0000259" key="6">
    <source>
        <dbReference type="Pfam" id="PF04932"/>
    </source>
</evidence>
<evidence type="ECO:0000256" key="5">
    <source>
        <dbReference type="SAM" id="Phobius"/>
    </source>
</evidence>
<dbReference type="InterPro" id="IPR007016">
    <property type="entry name" value="O-antigen_ligase-rel_domated"/>
</dbReference>
<name>A0A846TYW1_9BACI</name>
<feature type="transmembrane region" description="Helical" evidence="5">
    <location>
        <begin position="440"/>
        <end position="460"/>
    </location>
</feature>
<keyword evidence="3 5" id="KW-1133">Transmembrane helix</keyword>
<feature type="transmembrane region" description="Helical" evidence="5">
    <location>
        <begin position="403"/>
        <end position="428"/>
    </location>
</feature>
<dbReference type="GO" id="GO:0016874">
    <property type="term" value="F:ligase activity"/>
    <property type="evidence" value="ECO:0007669"/>
    <property type="project" value="UniProtKB-KW"/>
</dbReference>
<feature type="transmembrane region" description="Helical" evidence="5">
    <location>
        <begin position="124"/>
        <end position="143"/>
    </location>
</feature>
<dbReference type="Pfam" id="PF04932">
    <property type="entry name" value="Wzy_C"/>
    <property type="match status" value="1"/>
</dbReference>
<accession>A0A846TYW1</accession>
<sequence>MNILRKDSMVLLLSVLLVTFSILVGNTYIALAASVILALFTLMNRQAGLLLLILFVSLRPFLIEMNSGLKITGDLIIFALLIWTAYDNRKNLKNLFQFQVFELAFFAFLAVGIISALITGVELMAIILQVRAYILFYLVYYVVKRMDLTEAFKKRGILLTFVTAVILSIHGFVEKISDKTAFMPEAWQNWSLSNTNHIRVYGLLKGPNELALYLAIAFLISLALFNHFKGNKRWLFLAGLSTIGATFLLTYSRGAFLALFVFVIAYFVFFRNLKRLVPILMVTFVSAGLFYAVTATADFYQDNVLYAVDNVDGSDEEDDPSSNKNKEETGYNRYKEAFSEDTIGKSSADGRIYYVTKAIEVFKDHPIIGTGFGTFGGAATLAYSSPIYDEYEIGFNFYSDNQYILTLAETGIVGVLILTVFIVYLLLITIKIYKQSDRPLAITLVFFFVTMMVGGLVYNILENDTFMLYYFLALGFAFHRLKQLKH</sequence>
<dbReference type="InterPro" id="IPR051533">
    <property type="entry name" value="WaaL-like"/>
</dbReference>
<proteinExistence type="predicted"/>
<feature type="transmembrane region" description="Helical" evidence="5">
    <location>
        <begin position="12"/>
        <end position="40"/>
    </location>
</feature>
<evidence type="ECO:0000256" key="1">
    <source>
        <dbReference type="ARBA" id="ARBA00004141"/>
    </source>
</evidence>
<feature type="transmembrane region" description="Helical" evidence="5">
    <location>
        <begin position="98"/>
        <end position="118"/>
    </location>
</feature>
<protein>
    <submittedName>
        <fullName evidence="7">O-antigen ligase family protein</fullName>
    </submittedName>
</protein>
<keyword evidence="4 5" id="KW-0472">Membrane</keyword>
<evidence type="ECO:0000313" key="7">
    <source>
        <dbReference type="EMBL" id="NKE06816.1"/>
    </source>
</evidence>
<organism evidence="7 8">
    <name type="scientific">Mesobacillus selenatarsenatis</name>
    <dbReference type="NCBI Taxonomy" id="388741"/>
    <lineage>
        <taxon>Bacteria</taxon>
        <taxon>Bacillati</taxon>
        <taxon>Bacillota</taxon>
        <taxon>Bacilli</taxon>
        <taxon>Bacillales</taxon>
        <taxon>Bacillaceae</taxon>
        <taxon>Mesobacillus</taxon>
    </lineage>
</organism>
<dbReference type="PANTHER" id="PTHR37422:SF13">
    <property type="entry name" value="LIPOPOLYSACCHARIDE BIOSYNTHESIS PROTEIN PA4999-RELATED"/>
    <property type="match status" value="1"/>
</dbReference>
<dbReference type="Proteomes" id="UP000587942">
    <property type="component" value="Unassembled WGS sequence"/>
</dbReference>
<evidence type="ECO:0000313" key="8">
    <source>
        <dbReference type="Proteomes" id="UP000587942"/>
    </source>
</evidence>
<dbReference type="EMBL" id="JAAVUM010000010">
    <property type="protein sequence ID" value="NKE06816.1"/>
    <property type="molecule type" value="Genomic_DNA"/>
</dbReference>
<feature type="transmembrane region" description="Helical" evidence="5">
    <location>
        <begin position="256"/>
        <end position="273"/>
    </location>
</feature>
<feature type="domain" description="O-antigen ligase-related" evidence="6">
    <location>
        <begin position="240"/>
        <end position="418"/>
    </location>
</feature>
<dbReference type="AlphaFoldDB" id="A0A846TYW1"/>
<feature type="transmembrane region" description="Helical" evidence="5">
    <location>
        <begin position="210"/>
        <end position="227"/>
    </location>
</feature>